<evidence type="ECO:0008006" key="3">
    <source>
        <dbReference type="Google" id="ProtNLM"/>
    </source>
</evidence>
<evidence type="ECO:0000313" key="1">
    <source>
        <dbReference type="EMBL" id="GIH70342.1"/>
    </source>
</evidence>
<dbReference type="EMBL" id="BOOG01000021">
    <property type="protein sequence ID" value="GIH70342.1"/>
    <property type="molecule type" value="Genomic_DNA"/>
</dbReference>
<name>A0A8J3R752_9ACTN</name>
<proteinExistence type="predicted"/>
<sequence>MTEPLESLPLVQALLKMLQAALSPGCPVYLAGAPRDAPEKYAVLYPDTGAESQVDRTLADTGPNDLRYQITSVGVGPEQALWVADRTNGTLLTTAPVVAGRRVRKAIREGSQPMRRDDDSTGLYYATAQYLTRSDPL</sequence>
<keyword evidence="2" id="KW-1185">Reference proteome</keyword>
<organism evidence="1 2">
    <name type="scientific">Sphaerimonospora thailandensis</name>
    <dbReference type="NCBI Taxonomy" id="795644"/>
    <lineage>
        <taxon>Bacteria</taxon>
        <taxon>Bacillati</taxon>
        <taxon>Actinomycetota</taxon>
        <taxon>Actinomycetes</taxon>
        <taxon>Streptosporangiales</taxon>
        <taxon>Streptosporangiaceae</taxon>
        <taxon>Sphaerimonospora</taxon>
    </lineage>
</organism>
<evidence type="ECO:0000313" key="2">
    <source>
        <dbReference type="Proteomes" id="UP000610966"/>
    </source>
</evidence>
<protein>
    <recommendedName>
        <fullName evidence="3">DUF3168 domain-containing protein</fullName>
    </recommendedName>
</protein>
<reference evidence="1" key="1">
    <citation type="submission" date="2021-01" db="EMBL/GenBank/DDBJ databases">
        <title>Whole genome shotgun sequence of Sphaerimonospora thailandensis NBRC 107569.</title>
        <authorList>
            <person name="Komaki H."/>
            <person name="Tamura T."/>
        </authorList>
    </citation>
    <scope>NUCLEOTIDE SEQUENCE</scope>
    <source>
        <strain evidence="1">NBRC 107569</strain>
    </source>
</reference>
<accession>A0A8J3R752</accession>
<dbReference type="Proteomes" id="UP000610966">
    <property type="component" value="Unassembled WGS sequence"/>
</dbReference>
<comment type="caution">
    <text evidence="1">The sequence shown here is derived from an EMBL/GenBank/DDBJ whole genome shotgun (WGS) entry which is preliminary data.</text>
</comment>
<dbReference type="AlphaFoldDB" id="A0A8J3R752"/>
<gene>
    <name evidence="1" type="ORF">Mth01_25950</name>
</gene>
<dbReference type="RefSeq" id="WP_204016061.1">
    <property type="nucleotide sequence ID" value="NZ_BOOG01000021.1"/>
</dbReference>